<dbReference type="Proteomes" id="UP000030701">
    <property type="component" value="Unassembled WGS sequence"/>
</dbReference>
<organism evidence="1">
    <name type="scientific">Fusarium oxysporum f. sp. vasinfectum 25433</name>
    <dbReference type="NCBI Taxonomy" id="1089449"/>
    <lineage>
        <taxon>Eukaryota</taxon>
        <taxon>Fungi</taxon>
        <taxon>Dikarya</taxon>
        <taxon>Ascomycota</taxon>
        <taxon>Pezizomycotina</taxon>
        <taxon>Sordariomycetes</taxon>
        <taxon>Hypocreomycetidae</taxon>
        <taxon>Hypocreales</taxon>
        <taxon>Nectriaceae</taxon>
        <taxon>Fusarium</taxon>
        <taxon>Fusarium oxysporum species complex</taxon>
    </lineage>
</organism>
<name>X0M7B9_FUSOX</name>
<evidence type="ECO:0000313" key="1">
    <source>
        <dbReference type="EMBL" id="EXM16545.1"/>
    </source>
</evidence>
<protein>
    <submittedName>
        <fullName evidence="1">Uncharacterized protein</fullName>
    </submittedName>
</protein>
<dbReference type="EMBL" id="KK035221">
    <property type="protein sequence ID" value="EXM16545.1"/>
    <property type="molecule type" value="Genomic_DNA"/>
</dbReference>
<accession>X0M7B9</accession>
<sequence>MNNRFDKLESFATNTKARAKNARARELGVPDIPLVKGDGSAIRKFLAPLRPSMHLTVCSLSCAHNSSLASLAGPRLSTLLLAIGVELEDDWTVEQKRSAFLDAIGVMQLPTL</sequence>
<gene>
    <name evidence="1" type="ORF">FOTG_15192</name>
</gene>
<dbReference type="HOGENOM" id="CLU_2145976_0_0_1"/>
<proteinExistence type="predicted"/>
<reference evidence="1" key="2">
    <citation type="submission" date="2014-03" db="EMBL/GenBank/DDBJ databases">
        <title>The Genome Annotation of Fusarium oxysporum Cotton.</title>
        <authorList>
            <consortium name="The Broad Institute Genomics Platform"/>
            <person name="Ma L.-J."/>
            <person name="Corby-Kistler H."/>
            <person name="Broz K."/>
            <person name="Gale L.R."/>
            <person name="Jonkers W."/>
            <person name="O'Donnell K."/>
            <person name="Ploetz R."/>
            <person name="Steinberg C."/>
            <person name="Schwartz D.C."/>
            <person name="VanEtten H."/>
            <person name="Zhou S."/>
            <person name="Young S.K."/>
            <person name="Zeng Q."/>
            <person name="Gargeya S."/>
            <person name="Fitzgerald M."/>
            <person name="Abouelleil A."/>
            <person name="Alvarado L."/>
            <person name="Chapman S.B."/>
            <person name="Gainer-Dewar J."/>
            <person name="Goldberg J."/>
            <person name="Griggs A."/>
            <person name="Gujja S."/>
            <person name="Hansen M."/>
            <person name="Howarth C."/>
            <person name="Imamovic A."/>
            <person name="Ireland A."/>
            <person name="Larimer J."/>
            <person name="McCowan C."/>
            <person name="Murphy C."/>
            <person name="Pearson M."/>
            <person name="Poon T.W."/>
            <person name="Priest M."/>
            <person name="Roberts A."/>
            <person name="Saif S."/>
            <person name="Shea T."/>
            <person name="Sykes S."/>
            <person name="Wortman J."/>
            <person name="Nusbaum C."/>
            <person name="Birren B."/>
        </authorList>
    </citation>
    <scope>NUCLEOTIDE SEQUENCE</scope>
    <source>
        <strain evidence="1">25433</strain>
    </source>
</reference>
<reference evidence="1" key="1">
    <citation type="submission" date="2011-11" db="EMBL/GenBank/DDBJ databases">
        <title>The Genome Sequence of Fusarium oxysporum Cotton.</title>
        <authorList>
            <consortium name="The Broad Institute Genome Sequencing Platform"/>
            <person name="Ma L.-J."/>
            <person name="Gale L.R."/>
            <person name="Schwartz D.C."/>
            <person name="Zhou S."/>
            <person name="Corby-Kistler H."/>
            <person name="Young S.K."/>
            <person name="Zeng Q."/>
            <person name="Gargeya S."/>
            <person name="Fitzgerald M."/>
            <person name="Haas B."/>
            <person name="Abouelleil A."/>
            <person name="Alvarado L."/>
            <person name="Arachchi H.M."/>
            <person name="Berlin A."/>
            <person name="Brown A."/>
            <person name="Chapman S.B."/>
            <person name="Chen Z."/>
            <person name="Dunbar C."/>
            <person name="Freedman E."/>
            <person name="Gearin G."/>
            <person name="Goldberg J."/>
            <person name="Griggs A."/>
            <person name="Gujja S."/>
            <person name="Heiman D."/>
            <person name="Howarth C."/>
            <person name="Larson L."/>
            <person name="Lui A."/>
            <person name="MacDonald P.J.P."/>
            <person name="Montmayeur A."/>
            <person name="Murphy C."/>
            <person name="Neiman D."/>
            <person name="Pearson M."/>
            <person name="Priest M."/>
            <person name="Roberts A."/>
            <person name="Saif S."/>
            <person name="Shea T."/>
            <person name="Shenoy N."/>
            <person name="Sisk P."/>
            <person name="Stolte C."/>
            <person name="Sykes S."/>
            <person name="Wortman J."/>
            <person name="Nusbaum C."/>
            <person name="Birren B."/>
        </authorList>
    </citation>
    <scope>NUCLEOTIDE SEQUENCE [LARGE SCALE GENOMIC DNA]</scope>
    <source>
        <strain evidence="1">25433</strain>
    </source>
</reference>
<dbReference type="AlphaFoldDB" id="X0M7B9"/>